<dbReference type="OrthoDB" id="3214900at2"/>
<dbReference type="SMART" id="SM00866">
    <property type="entry name" value="UTRA"/>
    <property type="match status" value="1"/>
</dbReference>
<proteinExistence type="predicted"/>
<dbReference type="InterPro" id="IPR028978">
    <property type="entry name" value="Chorismate_lyase_/UTRA_dom_sf"/>
</dbReference>
<dbReference type="GO" id="GO:0003700">
    <property type="term" value="F:DNA-binding transcription factor activity"/>
    <property type="evidence" value="ECO:0007669"/>
    <property type="project" value="InterPro"/>
</dbReference>
<dbReference type="CDD" id="cd07377">
    <property type="entry name" value="WHTH_GntR"/>
    <property type="match status" value="1"/>
</dbReference>
<dbReference type="InterPro" id="IPR036388">
    <property type="entry name" value="WH-like_DNA-bd_sf"/>
</dbReference>
<keyword evidence="3" id="KW-0804">Transcription</keyword>
<dbReference type="Pfam" id="PF07702">
    <property type="entry name" value="UTRA"/>
    <property type="match status" value="1"/>
</dbReference>
<dbReference type="Gene3D" id="1.10.10.10">
    <property type="entry name" value="Winged helix-like DNA-binding domain superfamily/Winged helix DNA-binding domain"/>
    <property type="match status" value="1"/>
</dbReference>
<dbReference type="PANTHER" id="PTHR44846">
    <property type="entry name" value="MANNOSYL-D-GLYCERATE TRANSPORT/METABOLISM SYSTEM REPRESSOR MNGR-RELATED"/>
    <property type="match status" value="1"/>
</dbReference>
<dbReference type="RefSeq" id="WP_136448576.1">
    <property type="nucleotide sequence ID" value="NZ_SSXH01000351.1"/>
</dbReference>
<dbReference type="PANTHER" id="PTHR44846:SF17">
    <property type="entry name" value="GNTR-FAMILY TRANSCRIPTIONAL REGULATOR"/>
    <property type="match status" value="1"/>
</dbReference>
<protein>
    <submittedName>
        <fullName evidence="5">GntR family transcriptional regulator</fullName>
    </submittedName>
</protein>
<evidence type="ECO:0000313" key="6">
    <source>
        <dbReference type="Proteomes" id="UP000305282"/>
    </source>
</evidence>
<organism evidence="5 6">
    <name type="scientific">Candidatus Frankia alpina</name>
    <dbReference type="NCBI Taxonomy" id="2699483"/>
    <lineage>
        <taxon>Bacteria</taxon>
        <taxon>Bacillati</taxon>
        <taxon>Actinomycetota</taxon>
        <taxon>Actinomycetes</taxon>
        <taxon>Frankiales</taxon>
        <taxon>Frankiaceae</taxon>
        <taxon>Frankia</taxon>
    </lineage>
</organism>
<keyword evidence="2" id="KW-0238">DNA-binding</keyword>
<accession>A0A4S5EKJ7</accession>
<dbReference type="InterPro" id="IPR011663">
    <property type="entry name" value="UTRA"/>
</dbReference>
<evidence type="ECO:0000259" key="4">
    <source>
        <dbReference type="PROSITE" id="PS50949"/>
    </source>
</evidence>
<dbReference type="InterPro" id="IPR000524">
    <property type="entry name" value="Tscrpt_reg_HTH_GntR"/>
</dbReference>
<dbReference type="PROSITE" id="PS50949">
    <property type="entry name" value="HTH_GNTR"/>
    <property type="match status" value="1"/>
</dbReference>
<gene>
    <name evidence="5" type="ORF">E7Y31_14260</name>
</gene>
<dbReference type="SUPFAM" id="SSF64288">
    <property type="entry name" value="Chorismate lyase-like"/>
    <property type="match status" value="1"/>
</dbReference>
<comment type="caution">
    <text evidence="5">The sequence shown here is derived from an EMBL/GenBank/DDBJ whole genome shotgun (WGS) entry which is preliminary data.</text>
</comment>
<keyword evidence="6" id="KW-1185">Reference proteome</keyword>
<dbReference type="GO" id="GO:0045892">
    <property type="term" value="P:negative regulation of DNA-templated transcription"/>
    <property type="evidence" value="ECO:0007669"/>
    <property type="project" value="TreeGrafter"/>
</dbReference>
<dbReference type="PRINTS" id="PR00035">
    <property type="entry name" value="HTHGNTR"/>
</dbReference>
<dbReference type="EMBL" id="SSXH01000351">
    <property type="protein sequence ID" value="THJ72644.1"/>
    <property type="molecule type" value="Genomic_DNA"/>
</dbReference>
<reference evidence="5 6" key="1">
    <citation type="submission" date="2019-04" db="EMBL/GenBank/DDBJ databases">
        <title>Draft genome sequences for three unisolated Alnus-infective Frankia Sp+ strains, AgTrS, AiOr and AvVan, the first sequenced Frankia strains able to sporulate in-planta.</title>
        <authorList>
            <person name="Bethencourt L."/>
            <person name="Vautrin F."/>
            <person name="Taib N."/>
            <person name="Dubost A."/>
            <person name="Castro-Garcia L."/>
            <person name="Imbaud O."/>
            <person name="Abrouk D."/>
            <person name="Fournier P."/>
            <person name="Briolay J."/>
            <person name="Nguyen A."/>
            <person name="Normand P."/>
            <person name="Fernandez M.P."/>
            <person name="Brochier-Armanet C."/>
            <person name="Herrera-Belaroussi A."/>
        </authorList>
    </citation>
    <scope>NUCLEOTIDE SEQUENCE [LARGE SCALE GENOMIC DNA]</scope>
    <source>
        <strain evidence="5 6">AvVan</strain>
    </source>
</reference>
<dbReference type="AlphaFoldDB" id="A0A4S5EKJ7"/>
<evidence type="ECO:0000256" key="1">
    <source>
        <dbReference type="ARBA" id="ARBA00023015"/>
    </source>
</evidence>
<dbReference type="SMART" id="SM00345">
    <property type="entry name" value="HTH_GNTR"/>
    <property type="match status" value="1"/>
</dbReference>
<dbReference type="Gene3D" id="3.40.1410.10">
    <property type="entry name" value="Chorismate lyase-like"/>
    <property type="match status" value="1"/>
</dbReference>
<evidence type="ECO:0000256" key="2">
    <source>
        <dbReference type="ARBA" id="ARBA00023125"/>
    </source>
</evidence>
<dbReference type="SUPFAM" id="SSF46785">
    <property type="entry name" value="Winged helix' DNA-binding domain"/>
    <property type="match status" value="1"/>
</dbReference>
<sequence length="265" mass="29427">MQTGEGAKLIFNPADSRPLYHQLAALLREQIRSGELVPGAQIPTETELAERHATSRNTVRLALNLLRNEGLLVSKRGLGSFVRSEPPMKYYASLTGSRGKRLEANRQRDTFAQQIEAQGKTPRQVSATEVVAADDEIAAHLALQPGQPVGVRRRVMYVDEEPLQLGDSYYPLDIVEGSKIMAAADVVEGTDQVLEDLGHVPTRYEDEITWRMPTAEESAKLHLAPGVPVGRLLRTTFDQQERPIEVYLVILPADRHVLLYDVSAE</sequence>
<dbReference type="InterPro" id="IPR036390">
    <property type="entry name" value="WH_DNA-bd_sf"/>
</dbReference>
<keyword evidence="1" id="KW-0805">Transcription regulation</keyword>
<evidence type="ECO:0000256" key="3">
    <source>
        <dbReference type="ARBA" id="ARBA00023163"/>
    </source>
</evidence>
<dbReference type="InterPro" id="IPR050679">
    <property type="entry name" value="Bact_HTH_transcr_reg"/>
</dbReference>
<dbReference type="Pfam" id="PF00392">
    <property type="entry name" value="GntR"/>
    <property type="match status" value="1"/>
</dbReference>
<name>A0A4S5EKJ7_9ACTN</name>
<evidence type="ECO:0000313" key="5">
    <source>
        <dbReference type="EMBL" id="THJ72644.1"/>
    </source>
</evidence>
<dbReference type="Proteomes" id="UP000305282">
    <property type="component" value="Unassembled WGS sequence"/>
</dbReference>
<dbReference type="GO" id="GO:0003677">
    <property type="term" value="F:DNA binding"/>
    <property type="evidence" value="ECO:0007669"/>
    <property type="project" value="UniProtKB-KW"/>
</dbReference>
<feature type="domain" description="HTH gntR-type" evidence="4">
    <location>
        <begin position="17"/>
        <end position="85"/>
    </location>
</feature>